<dbReference type="EMBL" id="LGTC01000001">
    <property type="protein sequence ID" value="KNY27733.1"/>
    <property type="molecule type" value="Genomic_DNA"/>
</dbReference>
<dbReference type="Proteomes" id="UP000036923">
    <property type="component" value="Unassembled WGS sequence"/>
</dbReference>
<organism evidence="1 2">
    <name type="scientific">Pseudobacteroides cellulosolvens ATCC 35603 = DSM 2933</name>
    <dbReference type="NCBI Taxonomy" id="398512"/>
    <lineage>
        <taxon>Bacteria</taxon>
        <taxon>Bacillati</taxon>
        <taxon>Bacillota</taxon>
        <taxon>Clostridia</taxon>
        <taxon>Eubacteriales</taxon>
        <taxon>Oscillospiraceae</taxon>
        <taxon>Pseudobacteroides</taxon>
    </lineage>
</organism>
<accession>A0A0L6JPN2</accession>
<comment type="caution">
    <text evidence="1">The sequence shown here is derived from an EMBL/GenBank/DDBJ whole genome shotgun (WGS) entry which is preliminary data.</text>
</comment>
<dbReference type="AlphaFoldDB" id="A0A0L6JPN2"/>
<proteinExistence type="predicted"/>
<dbReference type="PATRIC" id="fig|398512.5.peg.3154"/>
<reference evidence="2" key="1">
    <citation type="submission" date="2015-07" db="EMBL/GenBank/DDBJ databases">
        <title>Near-Complete Genome Sequence of the Cellulolytic Bacterium Bacteroides (Pseudobacteroides) cellulosolvens ATCC 35603.</title>
        <authorList>
            <person name="Dassa B."/>
            <person name="Utturkar S.M."/>
            <person name="Klingeman D.M."/>
            <person name="Hurt R.A."/>
            <person name="Keller M."/>
            <person name="Xu J."/>
            <person name="Reddy Y.H.K."/>
            <person name="Borovok I."/>
            <person name="Grinberg I.R."/>
            <person name="Lamed R."/>
            <person name="Zhivin O."/>
            <person name="Bayer E.A."/>
            <person name="Brown S.D."/>
        </authorList>
    </citation>
    <scope>NUCLEOTIDE SEQUENCE [LARGE SCALE GENOMIC DNA]</scope>
    <source>
        <strain evidence="2">DSM 2933</strain>
    </source>
</reference>
<sequence length="1210" mass="139129">MFNEKINVAKGFQTSVNIAYDLYNDEKVRNFIPTMSSFDVIEDVLLSTTKSATQRARILIGAYGRGKSHIILVLMSLLFKKDVTLFDMLLKKMKIHNSMLYEFAVDYIKSDKKLLPIIVSGSSASLTQSFLNALQQALRSENLADLMPETNFKASINTIELWKQSYPDTYEKFAQTLSEPVDNFILALKEYDVNAYERFEKLYPTLTSGSTFNPFLGFDVVELYEKVVDKLQTKGYDGVYIIYDEFSKYLESSIASATISDIKLLQDFAEKCDRSGNKQIHLMLICHKDIANYIDNSLPKEKVDGWRGVSGRFKHINLHNNFSQMYEIISAVIKKDKAFWNKFCEENKDRFDDLTQRFTLNGVLDEKDENMVQTAIKGCYPLHPISTFILPRLSEKVAQNERTLFTFLSSDQKYTLSAFLKTAEGDFPMLTPDYIYDYFEPLLRKEPYTSETHKLYKLTSNVLRKVEPDSLGAKIIKTISLIYIIEQFEKLPPIFNIIADTFKDSVGDTKEISKVLSELIDKECIVYLKRSNNYLKLKESSGVDIPGEIIKTIEKNKSTLSVKEILNKSTFDSYMYPTRYNDENEITRYFDFIFIDSNEFWAVENWERKIEGTDADGMVYAIIPNSREEIDIIKKALLSGQHNHNRIVFVVPNIYTEIEKIAYEYSAVKQLKSLVVDDDLLSDEYDIYIEDLEEVIGSFIFSYVRPETGGAEYFYMGEKKNLYRKAQISALLSDICERIYPYTPIINNESINKNVLPTVAINSRTKLISGLLENELDTNLGLTGTGQDVSIMRSTLIQTGILQNADNVPVINLNPDDANMRNMLTTIQNFFTGANVGGGQSFRVLYDTLTLPQNGIGLKKGVIPIYIAVVLHHCKKNLVIKNKGNEVRITADLLNSINENPDEYSVFLEDWNEEKAKYMTELESIFSEYVIEKEKAYNSFSFIVFAMNRWYMSLPKYVKEMSKIYCGINSKESNKPVPREQKKFINSLRQIDNNSREYLFEKIFTFFGMNEFNLMILNHIKATKQAFDMAKGNLINVLISDVKTIFGGQNTKNASLTSVIKDWYESLGENTINYLFTNNESKILELMKSITNDEVTFMERLGKAVTSLRIDDWNANTIEMFLKDLAAFKETVEDFDKNYADSNENASEMYRIVFVDKDGSEVVKTFSKTKYSDRAKLLLNEITTSLEEMGQAISEQEKRQVLMELLEKMC</sequence>
<dbReference type="RefSeq" id="WP_036944773.1">
    <property type="nucleotide sequence ID" value="NZ_JQKC01000035.1"/>
</dbReference>
<protein>
    <submittedName>
        <fullName evidence="1">Uncharacterized protein</fullName>
    </submittedName>
</protein>
<evidence type="ECO:0000313" key="2">
    <source>
        <dbReference type="Proteomes" id="UP000036923"/>
    </source>
</evidence>
<dbReference type="OrthoDB" id="856045at2"/>
<keyword evidence="2" id="KW-1185">Reference proteome</keyword>
<gene>
    <name evidence="1" type="ORF">Bccel_3004</name>
</gene>
<evidence type="ECO:0000313" key="1">
    <source>
        <dbReference type="EMBL" id="KNY27733.1"/>
    </source>
</evidence>
<dbReference type="eggNOG" id="COG1119">
    <property type="taxonomic scope" value="Bacteria"/>
</dbReference>
<name>A0A0L6JPN2_9FIRM</name>
<dbReference type="STRING" id="398512.Bccel_3004"/>